<dbReference type="AlphaFoldDB" id="H1KE85"/>
<keyword evidence="2" id="KW-0732">Signal</keyword>
<feature type="chain" id="PRO_5003550554" description="Integral membrane protein" evidence="2">
    <location>
        <begin position="21"/>
        <end position="84"/>
    </location>
</feature>
<organism evidence="3 4">
    <name type="scientific">Methylorubrum extorquens DSM 13060</name>
    <dbReference type="NCBI Taxonomy" id="882800"/>
    <lineage>
        <taxon>Bacteria</taxon>
        <taxon>Pseudomonadati</taxon>
        <taxon>Pseudomonadota</taxon>
        <taxon>Alphaproteobacteria</taxon>
        <taxon>Hyphomicrobiales</taxon>
        <taxon>Methylobacteriaceae</taxon>
        <taxon>Methylorubrum</taxon>
    </lineage>
</organism>
<evidence type="ECO:0000256" key="1">
    <source>
        <dbReference type="SAM" id="MobiDB-lite"/>
    </source>
</evidence>
<evidence type="ECO:0000256" key="2">
    <source>
        <dbReference type="SAM" id="SignalP"/>
    </source>
</evidence>
<gene>
    <name evidence="3" type="ORF">MetexDRAFT_0947</name>
</gene>
<dbReference type="Proteomes" id="UP000004382">
    <property type="component" value="Unassembled WGS sequence"/>
</dbReference>
<sequence precursor="true">MIRIAVAALTLIASTSLTEATNTPCFQSKGGVKACMGGKFLCNDGSISASKKTCSGYGGGGSVPDDAEDGAGGGSGHGRKGKRS</sequence>
<proteinExistence type="predicted"/>
<evidence type="ECO:0000313" key="4">
    <source>
        <dbReference type="Proteomes" id="UP000004382"/>
    </source>
</evidence>
<protein>
    <recommendedName>
        <fullName evidence="5">Integral membrane protein</fullName>
    </recommendedName>
</protein>
<feature type="signal peptide" evidence="2">
    <location>
        <begin position="1"/>
        <end position="20"/>
    </location>
</feature>
<evidence type="ECO:0008006" key="5">
    <source>
        <dbReference type="Google" id="ProtNLM"/>
    </source>
</evidence>
<dbReference type="EMBL" id="AGJK01000014">
    <property type="protein sequence ID" value="EHP94202.1"/>
    <property type="molecule type" value="Genomic_DNA"/>
</dbReference>
<comment type="caution">
    <text evidence="3">The sequence shown here is derived from an EMBL/GenBank/DDBJ whole genome shotgun (WGS) entry which is preliminary data.</text>
</comment>
<name>H1KE85_METEX</name>
<accession>H1KE85</accession>
<reference evidence="3 4" key="1">
    <citation type="submission" date="2011-09" db="EMBL/GenBank/DDBJ databases">
        <title>The draft genome of Methylobacterium extorquens DSM 13060.</title>
        <authorList>
            <consortium name="US DOE Joint Genome Institute (JGI-PGF)"/>
            <person name="Lucas S."/>
            <person name="Han J."/>
            <person name="Lapidus A."/>
            <person name="Cheng J.-F."/>
            <person name="Goodwin L."/>
            <person name="Pitluck S."/>
            <person name="Peters L."/>
            <person name="Land M.L."/>
            <person name="Hauser L."/>
            <person name="Koskimaki J."/>
            <person name="Halonen O."/>
            <person name="Pirttila A."/>
            <person name="Frank C."/>
            <person name="Woyke T.J."/>
        </authorList>
    </citation>
    <scope>NUCLEOTIDE SEQUENCE [LARGE SCALE GENOMIC DNA]</scope>
    <source>
        <strain evidence="3 4">DSM 13060</strain>
    </source>
</reference>
<dbReference type="RefSeq" id="WP_003597478.1">
    <property type="nucleotide sequence ID" value="NZ_AGJK01000014.1"/>
</dbReference>
<evidence type="ECO:0000313" key="3">
    <source>
        <dbReference type="EMBL" id="EHP94202.1"/>
    </source>
</evidence>
<feature type="region of interest" description="Disordered" evidence="1">
    <location>
        <begin position="55"/>
        <end position="84"/>
    </location>
</feature>